<organism evidence="2 3">
    <name type="scientific">Inconstantimicrobium porci</name>
    <dbReference type="NCBI Taxonomy" id="2652291"/>
    <lineage>
        <taxon>Bacteria</taxon>
        <taxon>Bacillati</taxon>
        <taxon>Bacillota</taxon>
        <taxon>Clostridia</taxon>
        <taxon>Eubacteriales</taxon>
        <taxon>Clostridiaceae</taxon>
        <taxon>Inconstantimicrobium</taxon>
    </lineage>
</organism>
<dbReference type="Pfam" id="PF03432">
    <property type="entry name" value="Relaxase"/>
    <property type="match status" value="1"/>
</dbReference>
<evidence type="ECO:0000313" key="3">
    <source>
        <dbReference type="Proteomes" id="UP000460287"/>
    </source>
</evidence>
<dbReference type="InterPro" id="IPR018247">
    <property type="entry name" value="EF_Hand_1_Ca_BS"/>
</dbReference>
<proteinExistence type="predicted"/>
<name>A0A7X2SZU8_9CLOT</name>
<accession>A0A7X2SZU8</accession>
<comment type="caution">
    <text evidence="2">The sequence shown here is derived from an EMBL/GenBank/DDBJ whole genome shotgun (WGS) entry which is preliminary data.</text>
</comment>
<reference evidence="2 3" key="1">
    <citation type="submission" date="2019-08" db="EMBL/GenBank/DDBJ databases">
        <title>In-depth cultivation of the pig gut microbiome towards novel bacterial diversity and tailored functional studies.</title>
        <authorList>
            <person name="Wylensek D."/>
            <person name="Hitch T.C.A."/>
            <person name="Clavel T."/>
        </authorList>
    </citation>
    <scope>NUCLEOTIDE SEQUENCE [LARGE SCALE GENOMIC DNA]</scope>
    <source>
        <strain evidence="2 3">WCA-383-APC-5B</strain>
    </source>
</reference>
<dbReference type="PROSITE" id="PS00018">
    <property type="entry name" value="EF_HAND_1"/>
    <property type="match status" value="1"/>
</dbReference>
<keyword evidence="3" id="KW-1185">Reference proteome</keyword>
<feature type="domain" description="MobA/VirD2-like nuclease" evidence="1">
    <location>
        <begin position="19"/>
        <end position="146"/>
    </location>
</feature>
<dbReference type="EMBL" id="VULX01000001">
    <property type="protein sequence ID" value="MSR89926.1"/>
    <property type="molecule type" value="Genomic_DNA"/>
</dbReference>
<dbReference type="AlphaFoldDB" id="A0A7X2SZU8"/>
<protein>
    <submittedName>
        <fullName evidence="2">Relaxase/mobilization nuclease domain-containing protein</fullName>
    </submittedName>
</protein>
<dbReference type="RefSeq" id="WP_154529809.1">
    <property type="nucleotide sequence ID" value="NZ_VULX01000001.1"/>
</dbReference>
<sequence>MAIIKRISSKAKVDKIIQYLINEEKTEENLVTAKNCNADNVVMEFEVTKEIYNKNNGVMYHHVIQSFAPGDSITPKKAHSLGVELSISEFKDYEVFIVTHKDKAHIHNHLVINSVSFVNGIKYNATNKSLWDLKRKSNEICLREGLTVLDLEKRADKRITDAEKNILDRGDMSWKEKIRTCIDLSRSKSITEDEFITVLNDEYNIDTVVTENNITYKDNDSGNIVRGKRLGKAYEDLMADA</sequence>
<gene>
    <name evidence="2" type="ORF">FYJ33_00500</name>
</gene>
<evidence type="ECO:0000313" key="2">
    <source>
        <dbReference type="EMBL" id="MSR89926.1"/>
    </source>
</evidence>
<dbReference type="Proteomes" id="UP000460287">
    <property type="component" value="Unassembled WGS sequence"/>
</dbReference>
<dbReference type="InterPro" id="IPR005094">
    <property type="entry name" value="Endonuclease_MobA/VirD2"/>
</dbReference>
<evidence type="ECO:0000259" key="1">
    <source>
        <dbReference type="Pfam" id="PF03432"/>
    </source>
</evidence>